<dbReference type="PANTHER" id="PTHR43625:SF81">
    <property type="entry name" value="OS01G0618100 PROTEIN"/>
    <property type="match status" value="1"/>
</dbReference>
<keyword evidence="2" id="KW-0560">Oxidoreductase</keyword>
<dbReference type="OrthoDB" id="37537at2759"/>
<protein>
    <recommendedName>
        <fullName evidence="3">NADP-dependent oxidoreductase domain-containing protein</fullName>
    </recommendedName>
</protein>
<gene>
    <name evidence="4" type="ORF">FH972_006441</name>
</gene>
<dbReference type="PANTHER" id="PTHR43625">
    <property type="entry name" value="AFLATOXIN B1 ALDEHYDE REDUCTASE"/>
    <property type="match status" value="1"/>
</dbReference>
<dbReference type="GO" id="GO:0016491">
    <property type="term" value="F:oxidoreductase activity"/>
    <property type="evidence" value="ECO:0007669"/>
    <property type="project" value="UniProtKB-KW"/>
</dbReference>
<feature type="domain" description="NADP-dependent oxidoreductase" evidence="3">
    <location>
        <begin position="23"/>
        <end position="104"/>
    </location>
</feature>
<name>A0A5N6QV90_9ROSI</name>
<dbReference type="Pfam" id="PF00248">
    <property type="entry name" value="Aldo_ket_red"/>
    <property type="match status" value="1"/>
</dbReference>
<dbReference type="InterPro" id="IPR050791">
    <property type="entry name" value="Aldo-Keto_reductase"/>
</dbReference>
<organism evidence="4 5">
    <name type="scientific">Carpinus fangiana</name>
    <dbReference type="NCBI Taxonomy" id="176857"/>
    <lineage>
        <taxon>Eukaryota</taxon>
        <taxon>Viridiplantae</taxon>
        <taxon>Streptophyta</taxon>
        <taxon>Embryophyta</taxon>
        <taxon>Tracheophyta</taxon>
        <taxon>Spermatophyta</taxon>
        <taxon>Magnoliopsida</taxon>
        <taxon>eudicotyledons</taxon>
        <taxon>Gunneridae</taxon>
        <taxon>Pentapetalae</taxon>
        <taxon>rosids</taxon>
        <taxon>fabids</taxon>
        <taxon>Fagales</taxon>
        <taxon>Betulaceae</taxon>
        <taxon>Carpinus</taxon>
    </lineage>
</organism>
<dbReference type="InterPro" id="IPR036812">
    <property type="entry name" value="NAD(P)_OxRdtase_dom_sf"/>
</dbReference>
<dbReference type="GO" id="GO:0005737">
    <property type="term" value="C:cytoplasm"/>
    <property type="evidence" value="ECO:0007669"/>
    <property type="project" value="TreeGrafter"/>
</dbReference>
<dbReference type="Gene3D" id="3.20.20.100">
    <property type="entry name" value="NADP-dependent oxidoreductase domain"/>
    <property type="match status" value="1"/>
</dbReference>
<evidence type="ECO:0000256" key="1">
    <source>
        <dbReference type="ARBA" id="ARBA00022857"/>
    </source>
</evidence>
<dbReference type="EMBL" id="CM017322">
    <property type="protein sequence ID" value="KAE8010043.1"/>
    <property type="molecule type" value="Genomic_DNA"/>
</dbReference>
<evidence type="ECO:0000259" key="3">
    <source>
        <dbReference type="Pfam" id="PF00248"/>
    </source>
</evidence>
<reference evidence="4 5" key="1">
    <citation type="submission" date="2019-06" db="EMBL/GenBank/DDBJ databases">
        <title>A chromosomal-level reference genome of Carpinus fangiana (Coryloideae, Betulaceae).</title>
        <authorList>
            <person name="Yang X."/>
            <person name="Wang Z."/>
            <person name="Zhang L."/>
            <person name="Hao G."/>
            <person name="Liu J."/>
            <person name="Yang Y."/>
        </authorList>
    </citation>
    <scope>NUCLEOTIDE SEQUENCE [LARGE SCALE GENOMIC DNA]</scope>
    <source>
        <strain evidence="4">Cfa_2016G</strain>
        <tissue evidence="4">Leaf</tissue>
    </source>
</reference>
<evidence type="ECO:0000256" key="2">
    <source>
        <dbReference type="ARBA" id="ARBA00023002"/>
    </source>
</evidence>
<dbReference type="SUPFAM" id="SSF51430">
    <property type="entry name" value="NAD(P)-linked oxidoreductase"/>
    <property type="match status" value="1"/>
</dbReference>
<keyword evidence="1" id="KW-0521">NADP</keyword>
<accession>A0A5N6QV90</accession>
<evidence type="ECO:0000313" key="5">
    <source>
        <dbReference type="Proteomes" id="UP000327013"/>
    </source>
</evidence>
<evidence type="ECO:0000313" key="4">
    <source>
        <dbReference type="EMBL" id="KAE8010043.1"/>
    </source>
</evidence>
<dbReference type="Proteomes" id="UP000327013">
    <property type="component" value="Chromosome 2"/>
</dbReference>
<dbReference type="AlphaFoldDB" id="A0A5N6QV90"/>
<dbReference type="InterPro" id="IPR023210">
    <property type="entry name" value="NADP_OxRdtase_dom"/>
</dbReference>
<sequence>MAEEQSVQIPRVKLGSQGLEVSKLGFGCMGLTGIYNDPVPEEVGISIIKHAFSKGITFFDTADVYGANANEVLVGKALKQLPREKIQLATKFGIFKMEAGAGCYLDPWLEVVCNYNDSWASPKLVLKKLHLEVLNISLGGTVRVNYPTFVKCVEGPGSWSKLNIELGSSPFTYSVSKNKFIGIGCNNFASMVGVISNPFFSPDPNEFVMDGCMSICDPSGEVINASSCNGINCCQTTIPSVHINAFITNMSLVNDNI</sequence>
<proteinExistence type="predicted"/>
<keyword evidence="5" id="KW-1185">Reference proteome</keyword>